<sequence length="85" mass="9010">MPVADLLQNFVDTDCLLPLASAVGYRSRTGAGLNGCEPGIGHHGQVSLLKPAACTGRRAYSRCVRCVGWQQVEVPARAVAEPVFT</sequence>
<proteinExistence type="predicted"/>
<accession>A0A2K8P8I7</accession>
<keyword evidence="2" id="KW-1185">Reference proteome</keyword>
<evidence type="ECO:0000313" key="2">
    <source>
        <dbReference type="Proteomes" id="UP000231791"/>
    </source>
</evidence>
<name>A0A2K8P8I7_STRLA</name>
<dbReference type="KEGG" id="slx:SLAV_05760"/>
<dbReference type="Proteomes" id="UP000231791">
    <property type="component" value="Chromosome"/>
</dbReference>
<dbReference type="EMBL" id="CP024985">
    <property type="protein sequence ID" value="ATZ23057.1"/>
    <property type="molecule type" value="Genomic_DNA"/>
</dbReference>
<evidence type="ECO:0000313" key="1">
    <source>
        <dbReference type="EMBL" id="ATZ23057.1"/>
    </source>
</evidence>
<gene>
    <name evidence="1" type="ORF">SLAV_05760</name>
</gene>
<protein>
    <submittedName>
        <fullName evidence="1">Uncharacterized protein</fullName>
    </submittedName>
</protein>
<reference evidence="1 2" key="1">
    <citation type="submission" date="2017-11" db="EMBL/GenBank/DDBJ databases">
        <title>Complete genome sequence of Streptomyces lavendulae subsp. lavendulae CCM 3239 (formerly 'Streptomyces aureofaciens CCM 3239'), the producer of the angucycline-type antibiotic auricin.</title>
        <authorList>
            <person name="Busche T."/>
            <person name="Novakova R."/>
            <person name="Al'Dilaimi A."/>
            <person name="Homerova D."/>
            <person name="Feckova L."/>
            <person name="Rezuchova B."/>
            <person name="Mingyar E."/>
            <person name="Csolleiova D."/>
            <person name="Bekeova C."/>
            <person name="Winkler A."/>
            <person name="Sevcikova B."/>
            <person name="Kalinowski J."/>
            <person name="Kormanec J."/>
            <person name="Ruckert C."/>
        </authorList>
    </citation>
    <scope>NUCLEOTIDE SEQUENCE [LARGE SCALE GENOMIC DNA]</scope>
    <source>
        <strain evidence="1 2">CCM 3239</strain>
    </source>
</reference>
<organism evidence="1 2">
    <name type="scientific">Streptomyces lavendulae subsp. lavendulae</name>
    <dbReference type="NCBI Taxonomy" id="58340"/>
    <lineage>
        <taxon>Bacteria</taxon>
        <taxon>Bacillati</taxon>
        <taxon>Actinomycetota</taxon>
        <taxon>Actinomycetes</taxon>
        <taxon>Kitasatosporales</taxon>
        <taxon>Streptomycetaceae</taxon>
        <taxon>Streptomyces</taxon>
    </lineage>
</organism>
<dbReference type="AlphaFoldDB" id="A0A2K8P8I7"/>